<dbReference type="InterPro" id="IPR050338">
    <property type="entry name" value="DisA"/>
</dbReference>
<evidence type="ECO:0000256" key="3">
    <source>
        <dbReference type="ARBA" id="ARBA00022679"/>
    </source>
</evidence>
<dbReference type="InterPro" id="IPR045585">
    <property type="entry name" value="CdaA_N"/>
</dbReference>
<keyword evidence="3 10" id="KW-0808">Transferase</keyword>
<keyword evidence="2 10" id="KW-1003">Cell membrane</keyword>
<dbReference type="PIRSF" id="PIRSF004793">
    <property type="entry name" value="UCP004793"/>
    <property type="match status" value="1"/>
</dbReference>
<dbReference type="HOGENOM" id="CLU_038561_0_1_7"/>
<accession>F2NCP9</accession>
<evidence type="ECO:0000256" key="9">
    <source>
        <dbReference type="ARBA" id="ARBA00023136"/>
    </source>
</evidence>
<reference evidence="12 13" key="1">
    <citation type="journal article" date="2011" name="Stand. Genomic Sci.">
        <title>Complete genome sequence of the acetate-degrading sulfate reducer Desulfobacca acetoxidans type strain (ASRB2).</title>
        <authorList>
            <person name="Goker M."/>
            <person name="Teshima H."/>
            <person name="Lapidus A."/>
            <person name="Nolan M."/>
            <person name="Lucas S."/>
            <person name="Hammon N."/>
            <person name="Deshpande S."/>
            <person name="Cheng J.F."/>
            <person name="Tapia R."/>
            <person name="Han C."/>
            <person name="Goodwin L."/>
            <person name="Pitluck S."/>
            <person name="Huntemann M."/>
            <person name="Liolios K."/>
            <person name="Ivanova N."/>
            <person name="Pagani I."/>
            <person name="Mavromatis K."/>
            <person name="Ovchinikova G."/>
            <person name="Pati A."/>
            <person name="Chen A."/>
            <person name="Palaniappan K."/>
            <person name="Land M."/>
            <person name="Hauser L."/>
            <person name="Brambilla E.M."/>
            <person name="Rohde M."/>
            <person name="Spring S."/>
            <person name="Detter J.C."/>
            <person name="Woyke T."/>
            <person name="Bristow J."/>
            <person name="Eisen J.A."/>
            <person name="Markowitz V."/>
            <person name="Hugenholtz P."/>
            <person name="Kyrpides N.C."/>
            <person name="Klenk H.P."/>
        </authorList>
    </citation>
    <scope>NUCLEOTIDE SEQUENCE [LARGE SCALE GENOMIC DNA]</scope>
    <source>
        <strain evidence="13">ATCC 700848 / DSM 11109 / ASRB2</strain>
    </source>
</reference>
<feature type="domain" description="DAC" evidence="11">
    <location>
        <begin position="80"/>
        <end position="235"/>
    </location>
</feature>
<feature type="transmembrane region" description="Helical" evidence="10">
    <location>
        <begin position="35"/>
        <end position="52"/>
    </location>
</feature>
<dbReference type="PROSITE" id="PS51794">
    <property type="entry name" value="DAC"/>
    <property type="match status" value="1"/>
</dbReference>
<dbReference type="AlphaFoldDB" id="F2NCP9"/>
<dbReference type="PANTHER" id="PTHR34185:SF1">
    <property type="entry name" value="DIADENYLATE CYCLASE"/>
    <property type="match status" value="1"/>
</dbReference>
<protein>
    <recommendedName>
        <fullName evidence="10">Diadenylate cyclase</fullName>
        <shortName evidence="10">DAC</shortName>
        <ecNumber evidence="10">2.7.7.85</ecNumber>
    </recommendedName>
    <alternativeName>
        <fullName evidence="10">Cyclic-di-AMP synthase</fullName>
        <shortName evidence="10">c-di-AMP synthase</shortName>
    </alternativeName>
</protein>
<keyword evidence="9 10" id="KW-0472">Membrane</keyword>
<dbReference type="EMBL" id="CP002629">
    <property type="protein sequence ID" value="AEB09330.1"/>
    <property type="molecule type" value="Genomic_DNA"/>
</dbReference>
<evidence type="ECO:0000256" key="7">
    <source>
        <dbReference type="ARBA" id="ARBA00022840"/>
    </source>
</evidence>
<dbReference type="SUPFAM" id="SSF143597">
    <property type="entry name" value="YojJ-like"/>
    <property type="match status" value="1"/>
</dbReference>
<comment type="function">
    <text evidence="10">Catalyzes the condensation of 2 ATP molecules into cyclic di-AMP (c-di-AMP), a second messenger used to regulate differing processes in different bacteria.</text>
</comment>
<gene>
    <name evidence="10" type="primary">dacA</name>
    <name evidence="12" type="ordered locus">Desac_1475</name>
</gene>
<feature type="transmembrane region" description="Helical" evidence="10">
    <location>
        <begin position="58"/>
        <end position="79"/>
    </location>
</feature>
<dbReference type="InterPro" id="IPR036888">
    <property type="entry name" value="DNA_integrity_DisA_N_sf"/>
</dbReference>
<dbReference type="Pfam" id="PF02457">
    <property type="entry name" value="DAC"/>
    <property type="match status" value="1"/>
</dbReference>
<dbReference type="InterPro" id="IPR034701">
    <property type="entry name" value="CdaA"/>
</dbReference>
<keyword evidence="5 10" id="KW-0548">Nucleotidyltransferase</keyword>
<feature type="transmembrane region" description="Helical" evidence="10">
    <location>
        <begin position="13"/>
        <end position="30"/>
    </location>
</feature>
<dbReference type="InterPro" id="IPR014046">
    <property type="entry name" value="C-di-AMP_synthase"/>
</dbReference>
<evidence type="ECO:0000313" key="13">
    <source>
        <dbReference type="Proteomes" id="UP000000483"/>
    </source>
</evidence>
<dbReference type="KEGG" id="dao:Desac_1475"/>
<dbReference type="eggNOG" id="COG1624">
    <property type="taxonomic scope" value="Bacteria"/>
</dbReference>
<dbReference type="HAMAP" id="MF_01499">
    <property type="entry name" value="DacA"/>
    <property type="match status" value="1"/>
</dbReference>
<evidence type="ECO:0000256" key="4">
    <source>
        <dbReference type="ARBA" id="ARBA00022692"/>
    </source>
</evidence>
<evidence type="ECO:0000259" key="11">
    <source>
        <dbReference type="PROSITE" id="PS51794"/>
    </source>
</evidence>
<keyword evidence="7 10" id="KW-0067">ATP-binding</keyword>
<keyword evidence="6 10" id="KW-0547">Nucleotide-binding</keyword>
<comment type="similarity">
    <text evidence="10">Belongs to the adenylate cyclase family. DacA/CdaA subfamily.</text>
</comment>
<dbReference type="InterPro" id="IPR003390">
    <property type="entry name" value="DNA_integrity_scan_DisA_N"/>
</dbReference>
<dbReference type="EC" id="2.7.7.85" evidence="10"/>
<name>F2NCP9_DESAR</name>
<dbReference type="PANTHER" id="PTHR34185">
    <property type="entry name" value="DIADENYLATE CYCLASE"/>
    <property type="match status" value="1"/>
</dbReference>
<evidence type="ECO:0000256" key="10">
    <source>
        <dbReference type="HAMAP-Rule" id="MF_01499"/>
    </source>
</evidence>
<reference evidence="13" key="2">
    <citation type="submission" date="2011-03" db="EMBL/GenBank/DDBJ databases">
        <title>The complete genome of Desulfobacca acetoxidans DSM 11109.</title>
        <authorList>
            <consortium name="US DOE Joint Genome Institute (JGI-PGF)"/>
            <person name="Lucas S."/>
            <person name="Copeland A."/>
            <person name="Lapidus A."/>
            <person name="Bruce D."/>
            <person name="Goodwin L."/>
            <person name="Pitluck S."/>
            <person name="Peters L."/>
            <person name="Kyrpides N."/>
            <person name="Mavromatis K."/>
            <person name="Ivanova N."/>
            <person name="Ovchinnikova G."/>
            <person name="Teshima H."/>
            <person name="Detter J.C."/>
            <person name="Han C."/>
            <person name="Land M."/>
            <person name="Hauser L."/>
            <person name="Markowitz V."/>
            <person name="Cheng J.-F."/>
            <person name="Hugenholtz P."/>
            <person name="Woyke T."/>
            <person name="Wu D."/>
            <person name="Spring S."/>
            <person name="Schueler E."/>
            <person name="Brambilla E."/>
            <person name="Klenk H.-P."/>
            <person name="Eisen J.A."/>
        </authorList>
    </citation>
    <scope>NUCLEOTIDE SEQUENCE [LARGE SCALE GENOMIC DNA]</scope>
    <source>
        <strain evidence="13">ATCC 700848 / DSM 11109 / ASRB2</strain>
    </source>
</reference>
<keyword evidence="13" id="KW-1185">Reference proteome</keyword>
<dbReference type="GO" id="GO:0004016">
    <property type="term" value="F:adenylate cyclase activity"/>
    <property type="evidence" value="ECO:0007669"/>
    <property type="project" value="UniProtKB-UniRule"/>
</dbReference>
<organism evidence="12 13">
    <name type="scientific">Desulfobacca acetoxidans (strain ATCC 700848 / DSM 11109 / ASRB2)</name>
    <dbReference type="NCBI Taxonomy" id="880072"/>
    <lineage>
        <taxon>Bacteria</taxon>
        <taxon>Pseudomonadati</taxon>
        <taxon>Thermodesulfobacteriota</taxon>
        <taxon>Desulfobaccia</taxon>
        <taxon>Desulfobaccales</taxon>
        <taxon>Desulfobaccaceae</taxon>
        <taxon>Desulfobacca</taxon>
    </lineage>
</organism>
<keyword evidence="4 10" id="KW-0812">Transmembrane</keyword>
<evidence type="ECO:0000256" key="8">
    <source>
        <dbReference type="ARBA" id="ARBA00022989"/>
    </source>
</evidence>
<comment type="catalytic activity">
    <reaction evidence="1 10">
        <text>2 ATP = 3',3'-c-di-AMP + 2 diphosphate</text>
        <dbReference type="Rhea" id="RHEA:35655"/>
        <dbReference type="ChEBI" id="CHEBI:30616"/>
        <dbReference type="ChEBI" id="CHEBI:33019"/>
        <dbReference type="ChEBI" id="CHEBI:71500"/>
        <dbReference type="EC" id="2.7.7.85"/>
    </reaction>
</comment>
<evidence type="ECO:0000256" key="2">
    <source>
        <dbReference type="ARBA" id="ARBA00022475"/>
    </source>
</evidence>
<keyword evidence="10" id="KW-0997">Cell inner membrane</keyword>
<dbReference type="GO" id="GO:0106408">
    <property type="term" value="F:diadenylate cyclase activity"/>
    <property type="evidence" value="ECO:0007669"/>
    <property type="project" value="UniProtKB-EC"/>
</dbReference>
<comment type="caution">
    <text evidence="10">Lacks conserved residue(s) required for the propagation of feature annotation.</text>
</comment>
<dbReference type="Proteomes" id="UP000000483">
    <property type="component" value="Chromosome"/>
</dbReference>
<dbReference type="Gene3D" id="3.40.1700.10">
    <property type="entry name" value="DNA integrity scanning protein, DisA, N-terminal domain"/>
    <property type="match status" value="1"/>
</dbReference>
<dbReference type="GO" id="GO:0005524">
    <property type="term" value="F:ATP binding"/>
    <property type="evidence" value="ECO:0007669"/>
    <property type="project" value="UniProtKB-UniRule"/>
</dbReference>
<evidence type="ECO:0000256" key="5">
    <source>
        <dbReference type="ARBA" id="ARBA00022695"/>
    </source>
</evidence>
<comment type="subunit">
    <text evidence="10">Probably a homodimer.</text>
</comment>
<evidence type="ECO:0000256" key="6">
    <source>
        <dbReference type="ARBA" id="ARBA00022741"/>
    </source>
</evidence>
<proteinExistence type="inferred from homology"/>
<sequence>MITDILNIRWQDVIDIILTAILIYQLLLLLRGTQGIQILAGILILLLAYWGARRLDFFTLEWILESFVKSLLLIAIILFQSDIRRMLSRVGRRAIFPAGYSEPKILEEIANATDSLAKQKIGGLFVLKRQGKLRDIIEGGIRLDATVSCELLLTLFWPNSPTHDGAVIISGDQILAAGCVLPLSNRPDLDKALGTRHRAGLGVTEHSDAIAIIISEERGQVSLAQEGRLTMNLSRTQLLHNLNEIFTKNESTNTGWYEKISRLFEKK</sequence>
<dbReference type="NCBIfam" id="TIGR00159">
    <property type="entry name" value="diadenylate cyclase CdaA"/>
    <property type="match status" value="1"/>
</dbReference>
<dbReference type="GO" id="GO:0006171">
    <property type="term" value="P:cAMP biosynthetic process"/>
    <property type="evidence" value="ECO:0007669"/>
    <property type="project" value="InterPro"/>
</dbReference>
<dbReference type="STRING" id="880072.Desac_1475"/>
<dbReference type="FunFam" id="3.40.1700.10:FF:000002">
    <property type="entry name" value="Diadenylate cyclase"/>
    <property type="match status" value="1"/>
</dbReference>
<dbReference type="Pfam" id="PF19293">
    <property type="entry name" value="CdaA_N"/>
    <property type="match status" value="1"/>
</dbReference>
<evidence type="ECO:0000313" key="12">
    <source>
        <dbReference type="EMBL" id="AEB09330.1"/>
    </source>
</evidence>
<dbReference type="OrthoDB" id="9807385at2"/>
<dbReference type="RefSeq" id="WP_013706440.1">
    <property type="nucleotide sequence ID" value="NC_015388.1"/>
</dbReference>
<evidence type="ECO:0000256" key="1">
    <source>
        <dbReference type="ARBA" id="ARBA00000877"/>
    </source>
</evidence>
<keyword evidence="8 10" id="KW-1133">Transmembrane helix</keyword>